<dbReference type="AlphaFoldDB" id="X1HTC3"/>
<feature type="region of interest" description="Disordered" evidence="1">
    <location>
        <begin position="47"/>
        <end position="70"/>
    </location>
</feature>
<evidence type="ECO:0000256" key="1">
    <source>
        <dbReference type="SAM" id="MobiDB-lite"/>
    </source>
</evidence>
<organism evidence="2">
    <name type="scientific">marine sediment metagenome</name>
    <dbReference type="NCBI Taxonomy" id="412755"/>
    <lineage>
        <taxon>unclassified sequences</taxon>
        <taxon>metagenomes</taxon>
        <taxon>ecological metagenomes</taxon>
    </lineage>
</organism>
<accession>X1HTC3</accession>
<gene>
    <name evidence="2" type="ORF">S03H2_28482</name>
</gene>
<proteinExistence type="predicted"/>
<name>X1HTC3_9ZZZZ</name>
<evidence type="ECO:0000313" key="2">
    <source>
        <dbReference type="EMBL" id="GAH57069.1"/>
    </source>
</evidence>
<sequence>MAELKCKRCGTDLIANPGELVREDADGSERRRCLECFFPYEIPAKKVKKEPKAPIPEPEVGPEPESPPEE</sequence>
<reference evidence="2" key="1">
    <citation type="journal article" date="2014" name="Front. Microbiol.">
        <title>High frequency of phylogenetically diverse reductive dehalogenase-homologous genes in deep subseafloor sedimentary metagenomes.</title>
        <authorList>
            <person name="Kawai M."/>
            <person name="Futagami T."/>
            <person name="Toyoda A."/>
            <person name="Takaki Y."/>
            <person name="Nishi S."/>
            <person name="Hori S."/>
            <person name="Arai W."/>
            <person name="Tsubouchi T."/>
            <person name="Morono Y."/>
            <person name="Uchiyama I."/>
            <person name="Ito T."/>
            <person name="Fujiyama A."/>
            <person name="Inagaki F."/>
            <person name="Takami H."/>
        </authorList>
    </citation>
    <scope>NUCLEOTIDE SEQUENCE</scope>
    <source>
        <strain evidence="2">Expedition CK06-06</strain>
    </source>
</reference>
<protein>
    <submittedName>
        <fullName evidence="2">Uncharacterized protein</fullName>
    </submittedName>
</protein>
<dbReference type="EMBL" id="BARU01017162">
    <property type="protein sequence ID" value="GAH57069.1"/>
    <property type="molecule type" value="Genomic_DNA"/>
</dbReference>
<comment type="caution">
    <text evidence="2">The sequence shown here is derived from an EMBL/GenBank/DDBJ whole genome shotgun (WGS) entry which is preliminary data.</text>
</comment>
<feature type="compositionally biased region" description="Acidic residues" evidence="1">
    <location>
        <begin position="60"/>
        <end position="70"/>
    </location>
</feature>